<sequence>MRFLSSFFFFSIFLSLCSFSSIASEVGSFWKLTICNDCSSEMQFRNTASLFNSGNVVIFNLELNNIRAYSVERVPRVGEQIQAPIPVPAEAYDALNKYYILKDRISFIEANMNSTSDYHSEFSTYGLSGPFGGICGPEGSDLATWIPDGVFSNACSGHDQCYSNGNYSKMFCDDLFKESLKVAIINATDDLNVFLKFLTKKALEEAAYIYYKKVVESESAYNAYCTSGANNQKSFCMAGHEANQAVFGK</sequence>
<evidence type="ECO:0000313" key="3">
    <source>
        <dbReference type="Proteomes" id="UP000014115"/>
    </source>
</evidence>
<keyword evidence="1" id="KW-0732">Signal</keyword>
<organism evidence="2 3">
    <name type="scientific">Idiomarina xiamenensis 10-D-4</name>
    <dbReference type="NCBI Taxonomy" id="740709"/>
    <lineage>
        <taxon>Bacteria</taxon>
        <taxon>Pseudomonadati</taxon>
        <taxon>Pseudomonadota</taxon>
        <taxon>Gammaproteobacteria</taxon>
        <taxon>Alteromonadales</taxon>
        <taxon>Idiomarinaceae</taxon>
        <taxon>Idiomarina</taxon>
    </lineage>
</organism>
<evidence type="ECO:0000313" key="2">
    <source>
        <dbReference type="EMBL" id="EKE78039.1"/>
    </source>
</evidence>
<dbReference type="PATRIC" id="fig|740709.3.peg.2686"/>
<dbReference type="RefSeq" id="WP_008490142.1">
    <property type="nucleotide sequence ID" value="NZ_AMRG01000046.1"/>
</dbReference>
<evidence type="ECO:0000256" key="1">
    <source>
        <dbReference type="SAM" id="SignalP"/>
    </source>
</evidence>
<dbReference type="Gene3D" id="1.20.90.10">
    <property type="entry name" value="Phospholipase A2 domain"/>
    <property type="match status" value="1"/>
</dbReference>
<feature type="chain" id="PRO_5003859644" evidence="1">
    <location>
        <begin position="24"/>
        <end position="249"/>
    </location>
</feature>
<feature type="signal peptide" evidence="1">
    <location>
        <begin position="1"/>
        <end position="23"/>
    </location>
</feature>
<dbReference type="Proteomes" id="UP000014115">
    <property type="component" value="Unassembled WGS sequence"/>
</dbReference>
<dbReference type="EMBL" id="AMRG01000046">
    <property type="protein sequence ID" value="EKE78039.1"/>
    <property type="molecule type" value="Genomic_DNA"/>
</dbReference>
<reference evidence="2 3" key="1">
    <citation type="journal article" date="2012" name="J. Bacteriol.">
        <title>Genome Sequence of Idiomarina xiamenensis Type Strain 10-D-4.</title>
        <authorList>
            <person name="Lai Q."/>
            <person name="Wang L."/>
            <person name="Wang W."/>
            <person name="Shao Z."/>
        </authorList>
    </citation>
    <scope>NUCLEOTIDE SEQUENCE [LARGE SCALE GENOMIC DNA]</scope>
    <source>
        <strain evidence="2 3">10-D-4</strain>
    </source>
</reference>
<keyword evidence="3" id="KW-1185">Reference proteome</keyword>
<dbReference type="GO" id="GO:0006644">
    <property type="term" value="P:phospholipid metabolic process"/>
    <property type="evidence" value="ECO:0007669"/>
    <property type="project" value="InterPro"/>
</dbReference>
<comment type="caution">
    <text evidence="2">The sequence shown here is derived from an EMBL/GenBank/DDBJ whole genome shotgun (WGS) entry which is preliminary data.</text>
</comment>
<dbReference type="SUPFAM" id="SSF48619">
    <property type="entry name" value="Phospholipase A2, PLA2"/>
    <property type="match status" value="1"/>
</dbReference>
<name>K2K515_9GAMM</name>
<dbReference type="InterPro" id="IPR036444">
    <property type="entry name" value="PLipase_A2_dom_sf"/>
</dbReference>
<dbReference type="AlphaFoldDB" id="K2K515"/>
<proteinExistence type="predicted"/>
<protein>
    <submittedName>
        <fullName evidence="2">YD repeat-containing protein</fullName>
    </submittedName>
</protein>
<dbReference type="OrthoDB" id="290927at2"/>
<dbReference type="GO" id="GO:0004623">
    <property type="term" value="F:phospholipase A2 activity"/>
    <property type="evidence" value="ECO:0007669"/>
    <property type="project" value="InterPro"/>
</dbReference>
<dbReference type="GO" id="GO:0050482">
    <property type="term" value="P:arachidonate secretion"/>
    <property type="evidence" value="ECO:0007669"/>
    <property type="project" value="InterPro"/>
</dbReference>
<accession>K2K515</accession>
<gene>
    <name evidence="2" type="ORF">A10D4_13416</name>
</gene>